<evidence type="ECO:0000256" key="7">
    <source>
        <dbReference type="SAM" id="Phobius"/>
    </source>
</evidence>
<keyword evidence="7" id="KW-0812">Transmembrane</keyword>
<name>A7SD53_NEMVE</name>
<comment type="subcellular location">
    <subcellularLocation>
        <location evidence="1">Cell membrane</location>
        <topology evidence="1">Multi-pass membrane protein</topology>
    </subcellularLocation>
</comment>
<dbReference type="InParanoid" id="A7SD53"/>
<dbReference type="AlphaFoldDB" id="A7SD53"/>
<keyword evidence="3" id="KW-0297">G-protein coupled receptor</keyword>
<evidence type="ECO:0000313" key="8">
    <source>
        <dbReference type="EMBL" id="EDO38364.1"/>
    </source>
</evidence>
<dbReference type="SUPFAM" id="SSF81321">
    <property type="entry name" value="Family A G protein-coupled receptor-like"/>
    <property type="match status" value="1"/>
</dbReference>
<sequence length="396" mass="45892">MLSFLMVLGFLTNGSICALFVQFKSMRNVVKLGLVFDLAIVELLDVMVNIPLFMDYYLFTKKRNLTRETSWYTMLFHRFFLLNDLFTQLGLSIDCFFALRYGHRYNYLKTTRNITCYVVFKWVAVFLLFLGFSIPLYADDPDETVPDETYQRVLFGPEQIIWKVVIPCTFHAGGFIKCAGDQKELPCRQYALRYESGRRRKQDSSKALLTLAITIGTQTVLRLPAISYSYIGVRGDIEGDRWYAFYTYFFLFAASSLMPIIFYCRTNRFRRALIQFMRHPLKASAFLDHAASMGVRVHRNGQEMAMKRIKATQEFTGEPNEFVRGKEQRPFSTTPSRENTIDTTLSRENITDDEDAMGRKVGGTKITTGQEIVNPGARTGHHHRQHLIVISREYIR</sequence>
<feature type="transmembrane region" description="Helical" evidence="7">
    <location>
        <begin position="119"/>
        <end position="138"/>
    </location>
</feature>
<dbReference type="Proteomes" id="UP000001593">
    <property type="component" value="Unassembled WGS sequence"/>
</dbReference>
<dbReference type="PANTHER" id="PTHR24246:SF27">
    <property type="entry name" value="ADENOSINE RECEPTOR, ISOFORM A"/>
    <property type="match status" value="1"/>
</dbReference>
<organism evidence="8 9">
    <name type="scientific">Nematostella vectensis</name>
    <name type="common">Starlet sea anemone</name>
    <dbReference type="NCBI Taxonomy" id="45351"/>
    <lineage>
        <taxon>Eukaryota</taxon>
        <taxon>Metazoa</taxon>
        <taxon>Cnidaria</taxon>
        <taxon>Anthozoa</taxon>
        <taxon>Hexacorallia</taxon>
        <taxon>Actiniaria</taxon>
        <taxon>Edwardsiidae</taxon>
        <taxon>Nematostella</taxon>
    </lineage>
</organism>
<dbReference type="Gene3D" id="1.20.1070.10">
    <property type="entry name" value="Rhodopsin 7-helix transmembrane proteins"/>
    <property type="match status" value="1"/>
</dbReference>
<evidence type="ECO:0000256" key="4">
    <source>
        <dbReference type="ARBA" id="ARBA00023170"/>
    </source>
</evidence>
<keyword evidence="4" id="KW-0675">Receptor</keyword>
<keyword evidence="6" id="KW-0807">Transducer</keyword>
<keyword evidence="2" id="KW-1003">Cell membrane</keyword>
<keyword evidence="5" id="KW-0325">Glycoprotein</keyword>
<keyword evidence="7" id="KW-1133">Transmembrane helix</keyword>
<accession>A7SD53</accession>
<dbReference type="HOGENOM" id="CLU_696979_0_0_1"/>
<evidence type="ECO:0000313" key="9">
    <source>
        <dbReference type="Proteomes" id="UP000001593"/>
    </source>
</evidence>
<evidence type="ECO:0000256" key="5">
    <source>
        <dbReference type="ARBA" id="ARBA00023180"/>
    </source>
</evidence>
<keyword evidence="7" id="KW-0472">Membrane</keyword>
<feature type="transmembrane region" description="Helical" evidence="7">
    <location>
        <begin position="243"/>
        <end position="264"/>
    </location>
</feature>
<protein>
    <recommendedName>
        <fullName evidence="10">G-protein coupled receptors family 1 profile domain-containing protein</fullName>
    </recommendedName>
</protein>
<dbReference type="GO" id="GO:0005886">
    <property type="term" value="C:plasma membrane"/>
    <property type="evidence" value="ECO:0000318"/>
    <property type="project" value="GO_Central"/>
</dbReference>
<dbReference type="PhylomeDB" id="A7SD53"/>
<dbReference type="PANTHER" id="PTHR24246">
    <property type="entry name" value="OLFACTORY RECEPTOR AND ADENOSINE RECEPTOR"/>
    <property type="match status" value="1"/>
</dbReference>
<evidence type="ECO:0008006" key="10">
    <source>
        <dbReference type="Google" id="ProtNLM"/>
    </source>
</evidence>
<evidence type="ECO:0000256" key="1">
    <source>
        <dbReference type="ARBA" id="ARBA00004651"/>
    </source>
</evidence>
<evidence type="ECO:0000256" key="2">
    <source>
        <dbReference type="ARBA" id="ARBA00022475"/>
    </source>
</evidence>
<feature type="transmembrane region" description="Helical" evidence="7">
    <location>
        <begin position="79"/>
        <end position="99"/>
    </location>
</feature>
<evidence type="ECO:0000256" key="6">
    <source>
        <dbReference type="ARBA" id="ARBA00023224"/>
    </source>
</evidence>
<dbReference type="GO" id="GO:0001609">
    <property type="term" value="F:G protein-coupled adenosine receptor activity"/>
    <property type="evidence" value="ECO:0000318"/>
    <property type="project" value="GO_Central"/>
</dbReference>
<keyword evidence="9" id="KW-1185">Reference proteome</keyword>
<dbReference type="CDD" id="cd00637">
    <property type="entry name" value="7tm_classA_rhodopsin-like"/>
    <property type="match status" value="1"/>
</dbReference>
<dbReference type="EMBL" id="DS469627">
    <property type="protein sequence ID" value="EDO38364.1"/>
    <property type="molecule type" value="Genomic_DNA"/>
</dbReference>
<dbReference type="GO" id="GO:0007186">
    <property type="term" value="P:G protein-coupled receptor signaling pathway"/>
    <property type="evidence" value="ECO:0000318"/>
    <property type="project" value="GO_Central"/>
</dbReference>
<feature type="transmembrane region" description="Helical" evidence="7">
    <location>
        <begin position="33"/>
        <end position="58"/>
    </location>
</feature>
<proteinExistence type="predicted"/>
<gene>
    <name evidence="8" type="ORF">NEMVEDRAFT_v1g210433</name>
</gene>
<evidence type="ECO:0000256" key="3">
    <source>
        <dbReference type="ARBA" id="ARBA00023040"/>
    </source>
</evidence>
<reference evidence="8 9" key="1">
    <citation type="journal article" date="2007" name="Science">
        <title>Sea anemone genome reveals ancestral eumetazoan gene repertoire and genomic organization.</title>
        <authorList>
            <person name="Putnam N.H."/>
            <person name="Srivastava M."/>
            <person name="Hellsten U."/>
            <person name="Dirks B."/>
            <person name="Chapman J."/>
            <person name="Salamov A."/>
            <person name="Terry A."/>
            <person name="Shapiro H."/>
            <person name="Lindquist E."/>
            <person name="Kapitonov V.V."/>
            <person name="Jurka J."/>
            <person name="Genikhovich G."/>
            <person name="Grigoriev I.V."/>
            <person name="Lucas S.M."/>
            <person name="Steele R.E."/>
            <person name="Finnerty J.R."/>
            <person name="Technau U."/>
            <person name="Martindale M.Q."/>
            <person name="Rokhsar D.S."/>
        </authorList>
    </citation>
    <scope>NUCLEOTIDE SEQUENCE [LARGE SCALE GENOMIC DNA]</scope>
    <source>
        <strain evidence="9">CH2 X CH6</strain>
    </source>
</reference>